<dbReference type="RefSeq" id="WP_172159496.1">
    <property type="nucleotide sequence ID" value="NZ_WOEZ01000002.1"/>
</dbReference>
<dbReference type="EMBL" id="WOEZ01000002">
    <property type="protein sequence ID" value="NPT53121.1"/>
    <property type="molecule type" value="Genomic_DNA"/>
</dbReference>
<gene>
    <name evidence="1" type="ORF">GNZ13_00455</name>
</gene>
<organism evidence="1 2">
    <name type="scientific">Paraburkholderia elongata</name>
    <dbReference type="NCBI Taxonomy" id="2675747"/>
    <lineage>
        <taxon>Bacteria</taxon>
        <taxon>Pseudomonadati</taxon>
        <taxon>Pseudomonadota</taxon>
        <taxon>Betaproteobacteria</taxon>
        <taxon>Burkholderiales</taxon>
        <taxon>Burkholderiaceae</taxon>
        <taxon>Paraburkholderia</taxon>
    </lineage>
</organism>
<proteinExistence type="predicted"/>
<reference evidence="1 2" key="1">
    <citation type="submission" date="2019-11" db="EMBL/GenBank/DDBJ databases">
        <title>Metabolism of dissolved organic matter in forest soils.</title>
        <authorList>
            <person name="Cyle K.T."/>
            <person name="Wilhelm R.C."/>
            <person name="Martinez C.E."/>
        </authorList>
    </citation>
    <scope>NUCLEOTIDE SEQUENCE [LARGE SCALE GENOMIC DNA]</scope>
    <source>
        <strain evidence="1 2">5N</strain>
    </source>
</reference>
<dbReference type="Proteomes" id="UP000655523">
    <property type="component" value="Unassembled WGS sequence"/>
</dbReference>
<sequence length="75" mass="8464">MITISVKTNVDQFERSLNAFVRDQVPFATAQAINPLGQYMQQAAVESMWTTFRNPSPSTLRSVCMLAAVPRSMRR</sequence>
<evidence type="ECO:0000313" key="2">
    <source>
        <dbReference type="Proteomes" id="UP000655523"/>
    </source>
</evidence>
<dbReference type="AlphaFoldDB" id="A0A972NGW5"/>
<accession>A0A972NGW5</accession>
<name>A0A972NGW5_9BURK</name>
<comment type="caution">
    <text evidence="1">The sequence shown here is derived from an EMBL/GenBank/DDBJ whole genome shotgun (WGS) entry which is preliminary data.</text>
</comment>
<protein>
    <submittedName>
        <fullName evidence="1">Uncharacterized protein</fullName>
    </submittedName>
</protein>
<keyword evidence="2" id="KW-1185">Reference proteome</keyword>
<evidence type="ECO:0000313" key="1">
    <source>
        <dbReference type="EMBL" id="NPT53121.1"/>
    </source>
</evidence>